<keyword evidence="1" id="KW-0596">Phosphopantetheine</keyword>
<dbReference type="GO" id="GO:0044550">
    <property type="term" value="P:secondary metabolite biosynthetic process"/>
    <property type="evidence" value="ECO:0007669"/>
    <property type="project" value="TreeGrafter"/>
</dbReference>
<dbReference type="SUPFAM" id="SSF56801">
    <property type="entry name" value="Acetyl-CoA synthetase-like"/>
    <property type="match status" value="1"/>
</dbReference>
<dbReference type="InterPro" id="IPR009081">
    <property type="entry name" value="PP-bd_ACP"/>
</dbReference>
<dbReference type="Gene3D" id="3.30.300.30">
    <property type="match status" value="1"/>
</dbReference>
<dbReference type="PANTHER" id="PTHR45527">
    <property type="entry name" value="NONRIBOSOMAL PEPTIDE SYNTHETASE"/>
    <property type="match status" value="1"/>
</dbReference>
<gene>
    <name evidence="4" type="ORF">F4560_002733</name>
</gene>
<dbReference type="InterPro" id="IPR020806">
    <property type="entry name" value="PKS_PP-bd"/>
</dbReference>
<dbReference type="GO" id="GO:0005737">
    <property type="term" value="C:cytoplasm"/>
    <property type="evidence" value="ECO:0007669"/>
    <property type="project" value="TreeGrafter"/>
</dbReference>
<dbReference type="SMART" id="SM00823">
    <property type="entry name" value="PKS_PP"/>
    <property type="match status" value="1"/>
</dbReference>
<name>A0A7W9HIS9_9PSEU</name>
<dbReference type="InterPro" id="IPR036736">
    <property type="entry name" value="ACP-like_sf"/>
</dbReference>
<evidence type="ECO:0000313" key="4">
    <source>
        <dbReference type="EMBL" id="MBB5802965.1"/>
    </source>
</evidence>
<dbReference type="GO" id="GO:0031177">
    <property type="term" value="F:phosphopantetheine binding"/>
    <property type="evidence" value="ECO:0007669"/>
    <property type="project" value="InterPro"/>
</dbReference>
<dbReference type="InterPro" id="IPR042099">
    <property type="entry name" value="ANL_N_sf"/>
</dbReference>
<dbReference type="InterPro" id="IPR006162">
    <property type="entry name" value="Ppantetheine_attach_site"/>
</dbReference>
<dbReference type="Proteomes" id="UP000552097">
    <property type="component" value="Unassembled WGS sequence"/>
</dbReference>
<proteinExistence type="predicted"/>
<dbReference type="EMBL" id="JACHMO010000001">
    <property type="protein sequence ID" value="MBB5802965.1"/>
    <property type="molecule type" value="Genomic_DNA"/>
</dbReference>
<dbReference type="NCBIfam" id="TIGR01733">
    <property type="entry name" value="AA-adenyl-dom"/>
    <property type="match status" value="1"/>
</dbReference>
<dbReference type="Pfam" id="PF00501">
    <property type="entry name" value="AMP-binding"/>
    <property type="match status" value="1"/>
</dbReference>
<dbReference type="InterPro" id="IPR000873">
    <property type="entry name" value="AMP-dep_synth/lig_dom"/>
</dbReference>
<dbReference type="Gene3D" id="3.40.50.12780">
    <property type="entry name" value="N-terminal domain of ligase-like"/>
    <property type="match status" value="1"/>
</dbReference>
<keyword evidence="2" id="KW-0597">Phosphoprotein</keyword>
<feature type="domain" description="Carrier" evidence="3">
    <location>
        <begin position="532"/>
        <end position="607"/>
    </location>
</feature>
<evidence type="ECO:0000256" key="1">
    <source>
        <dbReference type="ARBA" id="ARBA00022450"/>
    </source>
</evidence>
<reference evidence="4 5" key="1">
    <citation type="submission" date="2020-08" db="EMBL/GenBank/DDBJ databases">
        <title>Sequencing the genomes of 1000 actinobacteria strains.</title>
        <authorList>
            <person name="Klenk H.-P."/>
        </authorList>
    </citation>
    <scope>NUCLEOTIDE SEQUENCE [LARGE SCALE GENOMIC DNA]</scope>
    <source>
        <strain evidence="4 5">DSM 45486</strain>
    </source>
</reference>
<evidence type="ECO:0000313" key="5">
    <source>
        <dbReference type="Proteomes" id="UP000552097"/>
    </source>
</evidence>
<dbReference type="AlphaFoldDB" id="A0A7W9HIS9"/>
<organism evidence="4 5">
    <name type="scientific">Saccharothrix ecbatanensis</name>
    <dbReference type="NCBI Taxonomy" id="1105145"/>
    <lineage>
        <taxon>Bacteria</taxon>
        <taxon>Bacillati</taxon>
        <taxon>Actinomycetota</taxon>
        <taxon>Actinomycetes</taxon>
        <taxon>Pseudonocardiales</taxon>
        <taxon>Pseudonocardiaceae</taxon>
        <taxon>Saccharothrix</taxon>
    </lineage>
</organism>
<comment type="caution">
    <text evidence="4">The sequence shown here is derived from an EMBL/GenBank/DDBJ whole genome shotgun (WGS) entry which is preliminary data.</text>
</comment>
<dbReference type="InterPro" id="IPR025110">
    <property type="entry name" value="AMP-bd_C"/>
</dbReference>
<dbReference type="Gene3D" id="1.10.1200.10">
    <property type="entry name" value="ACP-like"/>
    <property type="match status" value="1"/>
</dbReference>
<dbReference type="RefSeq" id="WP_184920013.1">
    <property type="nucleotide sequence ID" value="NZ_JACHMO010000001.1"/>
</dbReference>
<dbReference type="PANTHER" id="PTHR45527:SF1">
    <property type="entry name" value="FATTY ACID SYNTHASE"/>
    <property type="match status" value="1"/>
</dbReference>
<dbReference type="InterPro" id="IPR010071">
    <property type="entry name" value="AA_adenyl_dom"/>
</dbReference>
<dbReference type="PROSITE" id="PS00455">
    <property type="entry name" value="AMP_BINDING"/>
    <property type="match status" value="1"/>
</dbReference>
<dbReference type="GO" id="GO:0043041">
    <property type="term" value="P:amino acid activation for nonribosomal peptide biosynthetic process"/>
    <property type="evidence" value="ECO:0007669"/>
    <property type="project" value="TreeGrafter"/>
</dbReference>
<dbReference type="SUPFAM" id="SSF47336">
    <property type="entry name" value="ACP-like"/>
    <property type="match status" value="1"/>
</dbReference>
<evidence type="ECO:0000259" key="3">
    <source>
        <dbReference type="PROSITE" id="PS50075"/>
    </source>
</evidence>
<dbReference type="Pfam" id="PF13193">
    <property type="entry name" value="AMP-binding_C"/>
    <property type="match status" value="1"/>
</dbReference>
<protein>
    <submittedName>
        <fullName evidence="4">Amino acid adenylation domain-containing protein</fullName>
    </submittedName>
</protein>
<dbReference type="PROSITE" id="PS50075">
    <property type="entry name" value="CARRIER"/>
    <property type="match status" value="1"/>
</dbReference>
<dbReference type="InterPro" id="IPR045851">
    <property type="entry name" value="AMP-bd_C_sf"/>
</dbReference>
<dbReference type="PROSITE" id="PS00012">
    <property type="entry name" value="PHOSPHOPANTETHEINE"/>
    <property type="match status" value="1"/>
</dbReference>
<evidence type="ECO:0000256" key="2">
    <source>
        <dbReference type="ARBA" id="ARBA00022553"/>
    </source>
</evidence>
<keyword evidence="5" id="KW-1185">Reference proteome</keyword>
<dbReference type="InterPro" id="IPR020845">
    <property type="entry name" value="AMP-binding_CS"/>
</dbReference>
<sequence length="610" mass="66002">MIDAVHRDLSDGFVHEAIAARAVATPDALALRSRRRWLTHRELDELVRNTQHALSAVAMPQDHAPVVVITSRSEWAVVAMLGVWHAGCVYVPLNEAISEQRLRDILERVEPGAILTDAANVEFLRAAWTGCPILDVEQVATADQSCTPRTTTPGKPGRPDPGRLACLVHTSGSTGQPKGVMVEHASLYNLVTSVASPYAPGPEDHALHFGALGWDSSIEEMILPLFRGTPLTMCTDEADYGVPHFLRELADQSISHLYLPTAYWREMCLEFRDGSERLPASVRSVLIGGERASAEDLAVWRRSVPAEVDLWNCYGLTETCVTSTLYRDDRDVPAGEFPSMPLGGPCPTVTTHVLDDRMEPAPAGTVGELFIGGPGVAAGYWRDPEGTAAAFIPDPFGEGRLYRTGDLGMVDASGRLLFMGRVDRQVKINGFRVDPTEIEGALTSHPAVHRACVVSRREASGHPGLVAYLELANPTHDVEHVREHLAGRVPPFMVPASLVVLETMPLLSSGKIDVGDLATRAEAVTPTSAGGPAGSEHTADMIEIWCQALGIDECGPNVDLLELGGNSLSGMRIAARVSEHFKIAIRFRDVLEHRTPAALAHYVELLQKAS</sequence>
<dbReference type="Pfam" id="PF00550">
    <property type="entry name" value="PP-binding"/>
    <property type="match status" value="1"/>
</dbReference>
<dbReference type="CDD" id="cd05930">
    <property type="entry name" value="A_NRPS"/>
    <property type="match status" value="1"/>
</dbReference>
<accession>A0A7W9HIS9</accession>